<dbReference type="GO" id="GO:0003700">
    <property type="term" value="F:DNA-binding transcription factor activity"/>
    <property type="evidence" value="ECO:0007669"/>
    <property type="project" value="InterPro"/>
</dbReference>
<keyword evidence="2" id="KW-0678">Repressor</keyword>
<comment type="caution">
    <text evidence="8">The sequence shown here is derived from an EMBL/GenBank/DDBJ whole genome shotgun (WGS) entry which is preliminary data.</text>
</comment>
<dbReference type="SUPFAM" id="SSF46785">
    <property type="entry name" value="Winged helix' DNA-binding domain"/>
    <property type="match status" value="1"/>
</dbReference>
<gene>
    <name evidence="8" type="ORF">B5F17_09550</name>
</gene>
<sequence length="154" mass="17410">MTTLWVVGIIICETVANSRWGEILPRYSTRQREALLAFLNAHGHELLSASQIADGLRAQQVSISAVYRNLADLEREGKVRKHTQNGSRTTLYQYVVADCCRGRLHLCCTVCGRTVHLEDQLAQKMMRHFEEYAGFTIIPADTVIRGVCSRCKKD</sequence>
<evidence type="ECO:0000313" key="8">
    <source>
        <dbReference type="EMBL" id="OUP52276.1"/>
    </source>
</evidence>
<dbReference type="InterPro" id="IPR036388">
    <property type="entry name" value="WH-like_DNA-bd_sf"/>
</dbReference>
<dbReference type="Pfam" id="PF01475">
    <property type="entry name" value="FUR"/>
    <property type="match status" value="1"/>
</dbReference>
<dbReference type="InterPro" id="IPR002481">
    <property type="entry name" value="FUR"/>
</dbReference>
<evidence type="ECO:0000256" key="4">
    <source>
        <dbReference type="ARBA" id="ARBA00023015"/>
    </source>
</evidence>
<dbReference type="InterPro" id="IPR043135">
    <property type="entry name" value="Fur_C"/>
</dbReference>
<dbReference type="Proteomes" id="UP000195897">
    <property type="component" value="Unassembled WGS sequence"/>
</dbReference>
<protein>
    <recommendedName>
        <fullName evidence="10">Transcriptional repressor</fullName>
    </recommendedName>
</protein>
<feature type="binding site" evidence="7">
    <location>
        <position position="111"/>
    </location>
    <ligand>
        <name>Zn(2+)</name>
        <dbReference type="ChEBI" id="CHEBI:29105"/>
    </ligand>
</feature>
<comment type="similarity">
    <text evidence="1">Belongs to the Fur family.</text>
</comment>
<organism evidence="8 9">
    <name type="scientific">Butyricicoccus pullicaecorum</name>
    <dbReference type="NCBI Taxonomy" id="501571"/>
    <lineage>
        <taxon>Bacteria</taxon>
        <taxon>Bacillati</taxon>
        <taxon>Bacillota</taxon>
        <taxon>Clostridia</taxon>
        <taxon>Eubacteriales</taxon>
        <taxon>Butyricicoccaceae</taxon>
        <taxon>Butyricicoccus</taxon>
    </lineage>
</organism>
<keyword evidence="4" id="KW-0805">Transcription regulation</keyword>
<evidence type="ECO:0000313" key="9">
    <source>
        <dbReference type="Proteomes" id="UP000195897"/>
    </source>
</evidence>
<feature type="binding site" evidence="7">
    <location>
        <position position="108"/>
    </location>
    <ligand>
        <name>Zn(2+)</name>
        <dbReference type="ChEBI" id="CHEBI:29105"/>
    </ligand>
</feature>
<dbReference type="Gene3D" id="3.30.1490.190">
    <property type="match status" value="1"/>
</dbReference>
<dbReference type="GO" id="GO:0045892">
    <property type="term" value="P:negative regulation of DNA-templated transcription"/>
    <property type="evidence" value="ECO:0007669"/>
    <property type="project" value="TreeGrafter"/>
</dbReference>
<keyword evidence="3 7" id="KW-0862">Zinc</keyword>
<feature type="binding site" evidence="7">
    <location>
        <position position="151"/>
    </location>
    <ligand>
        <name>Zn(2+)</name>
        <dbReference type="ChEBI" id="CHEBI:29105"/>
    </ligand>
</feature>
<dbReference type="AlphaFoldDB" id="A0A1Y4L6F1"/>
<dbReference type="GO" id="GO:1900376">
    <property type="term" value="P:regulation of secondary metabolite biosynthetic process"/>
    <property type="evidence" value="ECO:0007669"/>
    <property type="project" value="TreeGrafter"/>
</dbReference>
<dbReference type="InterPro" id="IPR036390">
    <property type="entry name" value="WH_DNA-bd_sf"/>
</dbReference>
<proteinExistence type="inferred from homology"/>
<dbReference type="PANTHER" id="PTHR33202">
    <property type="entry name" value="ZINC UPTAKE REGULATION PROTEIN"/>
    <property type="match status" value="1"/>
</dbReference>
<keyword evidence="6" id="KW-0804">Transcription</keyword>
<keyword evidence="5" id="KW-0238">DNA-binding</keyword>
<dbReference type="GO" id="GO:0008270">
    <property type="term" value="F:zinc ion binding"/>
    <property type="evidence" value="ECO:0007669"/>
    <property type="project" value="TreeGrafter"/>
</dbReference>
<evidence type="ECO:0000256" key="2">
    <source>
        <dbReference type="ARBA" id="ARBA00022491"/>
    </source>
</evidence>
<accession>A0A1Y4L6F1</accession>
<name>A0A1Y4L6F1_9FIRM</name>
<dbReference type="EMBL" id="NFKK01000011">
    <property type="protein sequence ID" value="OUP52276.1"/>
    <property type="molecule type" value="Genomic_DNA"/>
</dbReference>
<dbReference type="PANTHER" id="PTHR33202:SF7">
    <property type="entry name" value="FERRIC UPTAKE REGULATION PROTEIN"/>
    <property type="match status" value="1"/>
</dbReference>
<keyword evidence="7" id="KW-0479">Metal-binding</keyword>
<evidence type="ECO:0000256" key="3">
    <source>
        <dbReference type="ARBA" id="ARBA00022833"/>
    </source>
</evidence>
<dbReference type="GO" id="GO:0000976">
    <property type="term" value="F:transcription cis-regulatory region binding"/>
    <property type="evidence" value="ECO:0007669"/>
    <property type="project" value="TreeGrafter"/>
</dbReference>
<reference evidence="9" key="1">
    <citation type="submission" date="2017-04" db="EMBL/GenBank/DDBJ databases">
        <title>Function of individual gut microbiota members based on whole genome sequencing of pure cultures obtained from chicken caecum.</title>
        <authorList>
            <person name="Medvecky M."/>
            <person name="Cejkova D."/>
            <person name="Polansky O."/>
            <person name="Karasova D."/>
            <person name="Kubasova T."/>
            <person name="Cizek A."/>
            <person name="Rychlik I."/>
        </authorList>
    </citation>
    <scope>NUCLEOTIDE SEQUENCE [LARGE SCALE GENOMIC DNA]</scope>
    <source>
        <strain evidence="9">An180</strain>
    </source>
</reference>
<comment type="cofactor">
    <cofactor evidence="7">
        <name>Zn(2+)</name>
        <dbReference type="ChEBI" id="CHEBI:29105"/>
    </cofactor>
    <text evidence="7">Binds 1 zinc ion per subunit.</text>
</comment>
<evidence type="ECO:0000256" key="6">
    <source>
        <dbReference type="ARBA" id="ARBA00023163"/>
    </source>
</evidence>
<evidence type="ECO:0000256" key="1">
    <source>
        <dbReference type="ARBA" id="ARBA00007957"/>
    </source>
</evidence>
<feature type="binding site" evidence="7">
    <location>
        <position position="148"/>
    </location>
    <ligand>
        <name>Zn(2+)</name>
        <dbReference type="ChEBI" id="CHEBI:29105"/>
    </ligand>
</feature>
<evidence type="ECO:0000256" key="7">
    <source>
        <dbReference type="PIRSR" id="PIRSR602481-1"/>
    </source>
</evidence>
<dbReference type="Gene3D" id="1.10.10.10">
    <property type="entry name" value="Winged helix-like DNA-binding domain superfamily/Winged helix DNA-binding domain"/>
    <property type="match status" value="1"/>
</dbReference>
<evidence type="ECO:0000256" key="5">
    <source>
        <dbReference type="ARBA" id="ARBA00023125"/>
    </source>
</evidence>
<evidence type="ECO:0008006" key="10">
    <source>
        <dbReference type="Google" id="ProtNLM"/>
    </source>
</evidence>